<keyword evidence="3" id="KW-1185">Reference proteome</keyword>
<proteinExistence type="predicted"/>
<feature type="chain" id="PRO_5039139759" description="Lipoprotein" evidence="1">
    <location>
        <begin position="20"/>
        <end position="153"/>
    </location>
</feature>
<gene>
    <name evidence="2" type="ORF">HGG79_15335</name>
</gene>
<comment type="caution">
    <text evidence="2">The sequence shown here is derived from an EMBL/GenBank/DDBJ whole genome shotgun (WGS) entry which is preliminary data.</text>
</comment>
<dbReference type="RefSeq" id="WP_051593288.1">
    <property type="nucleotide sequence ID" value="NZ_JAAZWO010000022.1"/>
</dbReference>
<dbReference type="EMBL" id="JAAZWO010000022">
    <property type="protein sequence ID" value="MBC2399136.1"/>
    <property type="molecule type" value="Genomic_DNA"/>
</dbReference>
<dbReference type="AlphaFoldDB" id="A0A923ED14"/>
<organism evidence="2 3">
    <name type="scientific">Clostridium tetanomorphum</name>
    <dbReference type="NCBI Taxonomy" id="1553"/>
    <lineage>
        <taxon>Bacteria</taxon>
        <taxon>Bacillati</taxon>
        <taxon>Bacillota</taxon>
        <taxon>Clostridia</taxon>
        <taxon>Eubacteriales</taxon>
        <taxon>Clostridiaceae</taxon>
        <taxon>Clostridium</taxon>
    </lineage>
</organism>
<evidence type="ECO:0000313" key="2">
    <source>
        <dbReference type="EMBL" id="MBC2399136.1"/>
    </source>
</evidence>
<evidence type="ECO:0008006" key="4">
    <source>
        <dbReference type="Google" id="ProtNLM"/>
    </source>
</evidence>
<dbReference type="Proteomes" id="UP000563151">
    <property type="component" value="Unassembled WGS sequence"/>
</dbReference>
<protein>
    <recommendedName>
        <fullName evidence="4">Lipoprotein</fullName>
    </recommendedName>
</protein>
<feature type="signal peptide" evidence="1">
    <location>
        <begin position="1"/>
        <end position="19"/>
    </location>
</feature>
<dbReference type="PROSITE" id="PS51257">
    <property type="entry name" value="PROKAR_LIPOPROTEIN"/>
    <property type="match status" value="1"/>
</dbReference>
<reference evidence="2 3" key="1">
    <citation type="submission" date="2020-04" db="EMBL/GenBank/DDBJ databases">
        <title>Genomic insights into acetone-butanol-ethanol (ABE) fermentation by sequencing solventogenic clostridia strains.</title>
        <authorList>
            <person name="Brown S."/>
        </authorList>
    </citation>
    <scope>NUCLEOTIDE SEQUENCE [LARGE SCALE GENOMIC DNA]</scope>
    <source>
        <strain evidence="2 3">DJ011</strain>
    </source>
</reference>
<evidence type="ECO:0000313" key="3">
    <source>
        <dbReference type="Proteomes" id="UP000563151"/>
    </source>
</evidence>
<accession>A0A923ED14</accession>
<name>A0A923ED14_CLOTT</name>
<sequence>MKKFVLFFLIAFCSIFAFTACTKDEILDHYNQVLQKVGDNNLAKDSKLQGQRTFGEDSYVGSYFADYEDFTGTETLFGGTALERGDGNEIEIICKLNITNGTGKLVLQSGTDGLQTLTESTGDYSKTIELPSASNYIIVDGNNFTGSIQLEIK</sequence>
<keyword evidence="1" id="KW-0732">Signal</keyword>
<evidence type="ECO:0000256" key="1">
    <source>
        <dbReference type="SAM" id="SignalP"/>
    </source>
</evidence>